<evidence type="ECO:0000313" key="9">
    <source>
        <dbReference type="EMBL" id="MFB9898284.1"/>
    </source>
</evidence>
<evidence type="ECO:0000256" key="2">
    <source>
        <dbReference type="ARBA" id="ARBA00006577"/>
    </source>
</evidence>
<organism evidence="9 10">
    <name type="scientific">Hallella seregens ATCC 51272</name>
    <dbReference type="NCBI Taxonomy" id="1336250"/>
    <lineage>
        <taxon>Bacteria</taxon>
        <taxon>Pseudomonadati</taxon>
        <taxon>Bacteroidota</taxon>
        <taxon>Bacteroidia</taxon>
        <taxon>Bacteroidales</taxon>
        <taxon>Prevotellaceae</taxon>
        <taxon>Hallella</taxon>
    </lineage>
</organism>
<feature type="signal peptide" evidence="7">
    <location>
        <begin position="1"/>
        <end position="22"/>
    </location>
</feature>
<evidence type="ECO:0000256" key="1">
    <source>
        <dbReference type="ARBA" id="ARBA00000971"/>
    </source>
</evidence>
<evidence type="ECO:0000256" key="7">
    <source>
        <dbReference type="SAM" id="SignalP"/>
    </source>
</evidence>
<dbReference type="Proteomes" id="UP001589688">
    <property type="component" value="Unassembled WGS sequence"/>
</dbReference>
<keyword evidence="10" id="KW-1185">Reference proteome</keyword>
<evidence type="ECO:0000256" key="5">
    <source>
        <dbReference type="ARBA" id="ARBA00023235"/>
    </source>
</evidence>
<dbReference type="InterPro" id="IPR046357">
    <property type="entry name" value="PPIase_dom_sf"/>
</dbReference>
<evidence type="ECO:0000259" key="8">
    <source>
        <dbReference type="PROSITE" id="PS50059"/>
    </source>
</evidence>
<sequence length="328" mass="34859">MKKLFLFGTILLAGALLSTAQAGKKKDKDKKAAAAQPSLAVALTTTSDSMSYAAGYAATQGLETYLQRQLGVDTAYMADFVRGYREAVAKSSDPAYTAYMAGTNIARQAASQIFPGMGKELAGTPDSLTSALFHEGFLAGVQGDTAIVGMEQARSLYETHIKAITEAKNAAYKAENEAWLKDNATKSGVVTLPSGLQYKVLTAGTGAKPTAEQTVEVVYEGKMIDGTVFDATSRHNGQKTDKFECNRVIKGWTEALTNMPVGSKWEIYIPQELGYGDRAAGQIKPYSTLIFTVELVGIEAPEAAADKAEAVPTKVAAAKTAKGKGRRK</sequence>
<dbReference type="InterPro" id="IPR000774">
    <property type="entry name" value="PPIase_FKBP_N"/>
</dbReference>
<evidence type="ECO:0000256" key="4">
    <source>
        <dbReference type="ARBA" id="ARBA00023110"/>
    </source>
</evidence>
<dbReference type="PANTHER" id="PTHR43811">
    <property type="entry name" value="FKBP-TYPE PEPTIDYL-PROLYL CIS-TRANS ISOMERASE FKPA"/>
    <property type="match status" value="1"/>
</dbReference>
<protein>
    <recommendedName>
        <fullName evidence="3 6">peptidylprolyl isomerase</fullName>
        <ecNumber evidence="3 6">5.2.1.8</ecNumber>
    </recommendedName>
</protein>
<dbReference type="EC" id="5.2.1.8" evidence="3 6"/>
<dbReference type="EMBL" id="JBHLZF010000002">
    <property type="protein sequence ID" value="MFB9898284.1"/>
    <property type="molecule type" value="Genomic_DNA"/>
</dbReference>
<comment type="catalytic activity">
    <reaction evidence="1 6">
        <text>[protein]-peptidylproline (omega=180) = [protein]-peptidylproline (omega=0)</text>
        <dbReference type="Rhea" id="RHEA:16237"/>
        <dbReference type="Rhea" id="RHEA-COMP:10747"/>
        <dbReference type="Rhea" id="RHEA-COMP:10748"/>
        <dbReference type="ChEBI" id="CHEBI:83833"/>
        <dbReference type="ChEBI" id="CHEBI:83834"/>
        <dbReference type="EC" id="5.2.1.8"/>
    </reaction>
</comment>
<keyword evidence="7" id="KW-0732">Signal</keyword>
<dbReference type="SUPFAM" id="SSF54534">
    <property type="entry name" value="FKBP-like"/>
    <property type="match status" value="1"/>
</dbReference>
<evidence type="ECO:0000313" key="10">
    <source>
        <dbReference type="Proteomes" id="UP001589688"/>
    </source>
</evidence>
<feature type="chain" id="PRO_5045887319" description="peptidylprolyl isomerase" evidence="7">
    <location>
        <begin position="23"/>
        <end position="328"/>
    </location>
</feature>
<comment type="caution">
    <text evidence="9">The sequence shown here is derived from an EMBL/GenBank/DDBJ whole genome shotgun (WGS) entry which is preliminary data.</text>
</comment>
<keyword evidence="5 6" id="KW-0413">Isomerase</keyword>
<dbReference type="RefSeq" id="WP_027952959.1">
    <property type="nucleotide sequence ID" value="NZ_JBHLZF010000002.1"/>
</dbReference>
<dbReference type="Pfam" id="PF01346">
    <property type="entry name" value="FKBP_N"/>
    <property type="match status" value="1"/>
</dbReference>
<evidence type="ECO:0000256" key="6">
    <source>
        <dbReference type="PROSITE-ProRule" id="PRU00277"/>
    </source>
</evidence>
<dbReference type="PANTHER" id="PTHR43811:SF19">
    <property type="entry name" value="39 KDA FK506-BINDING NUCLEAR PROTEIN"/>
    <property type="match status" value="1"/>
</dbReference>
<proteinExistence type="inferred from homology"/>
<dbReference type="InterPro" id="IPR036944">
    <property type="entry name" value="PPIase_FKBP_N_sf"/>
</dbReference>
<gene>
    <name evidence="9" type="ORF">ACFFK8_10905</name>
</gene>
<dbReference type="Gene3D" id="3.10.50.40">
    <property type="match status" value="1"/>
</dbReference>
<accession>A0ABV5ZNX8</accession>
<dbReference type="Gene3D" id="1.10.287.460">
    <property type="entry name" value="Peptidyl-prolyl cis-trans isomerase, FKBP-type, N-terminal domain"/>
    <property type="match status" value="1"/>
</dbReference>
<evidence type="ECO:0000256" key="3">
    <source>
        <dbReference type="ARBA" id="ARBA00013194"/>
    </source>
</evidence>
<dbReference type="Pfam" id="PF00254">
    <property type="entry name" value="FKBP_C"/>
    <property type="match status" value="1"/>
</dbReference>
<dbReference type="InterPro" id="IPR001179">
    <property type="entry name" value="PPIase_FKBP_dom"/>
</dbReference>
<dbReference type="PROSITE" id="PS50059">
    <property type="entry name" value="FKBP_PPIASE"/>
    <property type="match status" value="1"/>
</dbReference>
<dbReference type="GO" id="GO:0003755">
    <property type="term" value="F:peptidyl-prolyl cis-trans isomerase activity"/>
    <property type="evidence" value="ECO:0007669"/>
    <property type="project" value="UniProtKB-EC"/>
</dbReference>
<feature type="domain" description="PPIase FKBP-type" evidence="8">
    <location>
        <begin position="212"/>
        <end position="299"/>
    </location>
</feature>
<keyword evidence="4 6" id="KW-0697">Rotamase</keyword>
<reference evidence="9 10" key="1">
    <citation type="submission" date="2024-09" db="EMBL/GenBank/DDBJ databases">
        <authorList>
            <person name="Sun Q."/>
            <person name="Mori K."/>
        </authorList>
    </citation>
    <scope>NUCLEOTIDE SEQUENCE [LARGE SCALE GENOMIC DNA]</scope>
    <source>
        <strain evidence="9 10">ATCC 51272</strain>
    </source>
</reference>
<name>A0ABV5ZNX8_9BACT</name>
<comment type="similarity">
    <text evidence="2">Belongs to the FKBP-type PPIase family.</text>
</comment>